<sequence>MLGLPADFLIDPGGRILAHRYGRHANDQWEVDELLLLAARART</sequence>
<evidence type="ECO:0008006" key="3">
    <source>
        <dbReference type="Google" id="ProtNLM"/>
    </source>
</evidence>
<dbReference type="EMBL" id="JADBEF010000001">
    <property type="protein sequence ID" value="MBE1560331.1"/>
    <property type="molecule type" value="Genomic_DNA"/>
</dbReference>
<proteinExistence type="predicted"/>
<name>A0ABR9KE66_9ACTN</name>
<reference evidence="1 2" key="1">
    <citation type="submission" date="2020-10" db="EMBL/GenBank/DDBJ databases">
        <title>Sequencing the genomes of 1000 actinobacteria strains.</title>
        <authorList>
            <person name="Klenk H.-P."/>
        </authorList>
    </citation>
    <scope>NUCLEOTIDE SEQUENCE [LARGE SCALE GENOMIC DNA]</scope>
    <source>
        <strain evidence="1 2">DSM 43748</strain>
    </source>
</reference>
<dbReference type="RefSeq" id="WP_264083168.1">
    <property type="nucleotide sequence ID" value="NZ_BAAASY010000038.1"/>
</dbReference>
<evidence type="ECO:0000313" key="1">
    <source>
        <dbReference type="EMBL" id="MBE1560331.1"/>
    </source>
</evidence>
<keyword evidence="2" id="KW-1185">Reference proteome</keyword>
<evidence type="ECO:0000313" key="2">
    <source>
        <dbReference type="Proteomes" id="UP000661607"/>
    </source>
</evidence>
<dbReference type="Proteomes" id="UP000661607">
    <property type="component" value="Unassembled WGS sequence"/>
</dbReference>
<comment type="caution">
    <text evidence="1">The sequence shown here is derived from an EMBL/GenBank/DDBJ whole genome shotgun (WGS) entry which is preliminary data.</text>
</comment>
<protein>
    <recommendedName>
        <fullName evidence="3">Redoxin domain-containing protein</fullName>
    </recommendedName>
</protein>
<gene>
    <name evidence="1" type="ORF">H4W81_003110</name>
</gene>
<accession>A0ABR9KE66</accession>
<organism evidence="1 2">
    <name type="scientific">Nonomuraea africana</name>
    <dbReference type="NCBI Taxonomy" id="46171"/>
    <lineage>
        <taxon>Bacteria</taxon>
        <taxon>Bacillati</taxon>
        <taxon>Actinomycetota</taxon>
        <taxon>Actinomycetes</taxon>
        <taxon>Streptosporangiales</taxon>
        <taxon>Streptosporangiaceae</taxon>
        <taxon>Nonomuraea</taxon>
    </lineage>
</organism>